<evidence type="ECO:0000256" key="5">
    <source>
        <dbReference type="ARBA" id="ARBA00022989"/>
    </source>
</evidence>
<feature type="transmembrane region" description="Helical" evidence="7">
    <location>
        <begin position="24"/>
        <end position="42"/>
    </location>
</feature>
<evidence type="ECO:0000256" key="3">
    <source>
        <dbReference type="ARBA" id="ARBA00022475"/>
    </source>
</evidence>
<evidence type="ECO:0000256" key="6">
    <source>
        <dbReference type="ARBA" id="ARBA00023136"/>
    </source>
</evidence>
<keyword evidence="3" id="KW-1003">Cell membrane</keyword>
<comment type="similarity">
    <text evidence="2">Belongs to the UPF0324 family.</text>
</comment>
<feature type="transmembrane region" description="Helical" evidence="7">
    <location>
        <begin position="117"/>
        <end position="139"/>
    </location>
</feature>
<comment type="caution">
    <text evidence="8">The sequence shown here is derived from an EMBL/GenBank/DDBJ whole genome shotgun (WGS) entry which is preliminary data.</text>
</comment>
<keyword evidence="9" id="KW-1185">Reference proteome</keyword>
<proteinExistence type="inferred from homology"/>
<dbReference type="RefSeq" id="WP_114642656.1">
    <property type="nucleotide sequence ID" value="NZ_JAACIO010000018.1"/>
</dbReference>
<name>A0ABX9KFV1_9FUSO</name>
<sequence length="327" mass="34290">MKKDMISGLTACVIIGMLAKLASVILPLVGSTSLAIIIGIIAGNTLAKDKKYIPGVKFAEKTILPGAIMLLGATLHLSAITSLGIKGIFFILLEISLVIGINLVIGRSLGFSKNFSLLMGAGNAVCGSSAIAATAPVLGAKEDEIGIPVAVINLIGTIFMFILPAVAFNILGYTPMESGGLIGGGLQSVGQVVAGGNFLGEETGKFSILFKMIRISMLGGVVLIFSLMNNKNLNNINPKKNKLPVPPFIIGFILLSILATLGFLNNQMRNILGFLSNNLLLVAMAGIGMRVKFKELLSEGPKALLFGIIAMFSQIALLIILIKLILK</sequence>
<reference evidence="8 9" key="1">
    <citation type="submission" date="2018-08" db="EMBL/GenBank/DDBJ databases">
        <title>Draft genome sequence of Psychrilyobacter sp. strain SD5 isolated from Black Sea water.</title>
        <authorList>
            <person name="Yadav S."/>
            <person name="Villanueva L."/>
            <person name="Damste J.S.S."/>
        </authorList>
    </citation>
    <scope>NUCLEOTIDE SEQUENCE [LARGE SCALE GENOMIC DNA]</scope>
    <source>
        <strain evidence="8 9">SD5</strain>
    </source>
</reference>
<feature type="transmembrane region" description="Helical" evidence="7">
    <location>
        <begin position="145"/>
        <end position="171"/>
    </location>
</feature>
<keyword evidence="5 7" id="KW-1133">Transmembrane helix</keyword>
<accession>A0ABX9KFV1</accession>
<feature type="transmembrane region" description="Helical" evidence="7">
    <location>
        <begin position="87"/>
        <end position="105"/>
    </location>
</feature>
<evidence type="ECO:0000313" key="9">
    <source>
        <dbReference type="Proteomes" id="UP000263486"/>
    </source>
</evidence>
<evidence type="ECO:0000256" key="7">
    <source>
        <dbReference type="SAM" id="Phobius"/>
    </source>
</evidence>
<feature type="transmembrane region" description="Helical" evidence="7">
    <location>
        <begin position="303"/>
        <end position="326"/>
    </location>
</feature>
<feature type="transmembrane region" description="Helical" evidence="7">
    <location>
        <begin position="63"/>
        <end position="81"/>
    </location>
</feature>
<feature type="transmembrane region" description="Helical" evidence="7">
    <location>
        <begin position="271"/>
        <end position="291"/>
    </location>
</feature>
<dbReference type="EMBL" id="QUAJ01000016">
    <property type="protein sequence ID" value="REI40735.1"/>
    <property type="molecule type" value="Genomic_DNA"/>
</dbReference>
<organism evidence="8 9">
    <name type="scientific">Psychrilyobacter piezotolerans</name>
    <dbReference type="NCBI Taxonomy" id="2293438"/>
    <lineage>
        <taxon>Bacteria</taxon>
        <taxon>Fusobacteriati</taxon>
        <taxon>Fusobacteriota</taxon>
        <taxon>Fusobacteriia</taxon>
        <taxon>Fusobacteriales</taxon>
        <taxon>Fusobacteriaceae</taxon>
        <taxon>Psychrilyobacter</taxon>
    </lineage>
</organism>
<feature type="transmembrane region" description="Helical" evidence="7">
    <location>
        <begin position="248"/>
        <end position="264"/>
    </location>
</feature>
<dbReference type="Pfam" id="PF03601">
    <property type="entry name" value="Cons_hypoth698"/>
    <property type="match status" value="1"/>
</dbReference>
<keyword evidence="6 7" id="KW-0472">Membrane</keyword>
<dbReference type="InterPro" id="IPR018383">
    <property type="entry name" value="UPF0324_pro"/>
</dbReference>
<dbReference type="Proteomes" id="UP000263486">
    <property type="component" value="Unassembled WGS sequence"/>
</dbReference>
<evidence type="ECO:0000256" key="1">
    <source>
        <dbReference type="ARBA" id="ARBA00004651"/>
    </source>
</evidence>
<keyword evidence="4 7" id="KW-0812">Transmembrane</keyword>
<dbReference type="PANTHER" id="PTHR30106:SF1">
    <property type="entry name" value="UPF0324 MEMBRANE PROTEIN FN0533"/>
    <property type="match status" value="1"/>
</dbReference>
<evidence type="ECO:0000256" key="2">
    <source>
        <dbReference type="ARBA" id="ARBA00007977"/>
    </source>
</evidence>
<dbReference type="PANTHER" id="PTHR30106">
    <property type="entry name" value="INNER MEMBRANE PROTEIN YEIH-RELATED"/>
    <property type="match status" value="1"/>
</dbReference>
<evidence type="ECO:0000313" key="8">
    <source>
        <dbReference type="EMBL" id="REI40735.1"/>
    </source>
</evidence>
<protein>
    <submittedName>
        <fullName evidence="8">Sulfate exporter family transporter</fullName>
    </submittedName>
</protein>
<comment type="subcellular location">
    <subcellularLocation>
        <location evidence="1">Cell membrane</location>
        <topology evidence="1">Multi-pass membrane protein</topology>
    </subcellularLocation>
</comment>
<feature type="transmembrane region" description="Helical" evidence="7">
    <location>
        <begin position="208"/>
        <end position="228"/>
    </location>
</feature>
<gene>
    <name evidence="8" type="ORF">DYH56_09640</name>
</gene>
<evidence type="ECO:0000256" key="4">
    <source>
        <dbReference type="ARBA" id="ARBA00022692"/>
    </source>
</evidence>